<dbReference type="AlphaFoldDB" id="A0A285PKB0"/>
<dbReference type="Gene3D" id="2.40.10.270">
    <property type="entry name" value="Bacteriophage SPP1 head-tail adaptor protein"/>
    <property type="match status" value="1"/>
</dbReference>
<proteinExistence type="predicted"/>
<accession>A0A285PKB0</accession>
<dbReference type="Proteomes" id="UP000219439">
    <property type="component" value="Unassembled WGS sequence"/>
</dbReference>
<dbReference type="Pfam" id="PF05521">
    <property type="entry name" value="Phage_HCP"/>
    <property type="match status" value="1"/>
</dbReference>
<organism evidence="1 2">
    <name type="scientific">Cohaesibacter gelatinilyticus</name>
    <dbReference type="NCBI Taxonomy" id="372072"/>
    <lineage>
        <taxon>Bacteria</taxon>
        <taxon>Pseudomonadati</taxon>
        <taxon>Pseudomonadota</taxon>
        <taxon>Alphaproteobacteria</taxon>
        <taxon>Hyphomicrobiales</taxon>
        <taxon>Cohaesibacteraceae</taxon>
    </lineage>
</organism>
<dbReference type="InterPro" id="IPR038666">
    <property type="entry name" value="SSP1_head-tail_sf"/>
</dbReference>
<name>A0A285PKB0_9HYPH</name>
<gene>
    <name evidence="1" type="ORF">SAMN06265368_4848</name>
</gene>
<dbReference type="NCBIfam" id="TIGR01563">
    <property type="entry name" value="gp16_SPP1"/>
    <property type="match status" value="1"/>
</dbReference>
<reference evidence="1 2" key="1">
    <citation type="submission" date="2017-09" db="EMBL/GenBank/DDBJ databases">
        <authorList>
            <person name="Ehlers B."/>
            <person name="Leendertz F.H."/>
        </authorList>
    </citation>
    <scope>NUCLEOTIDE SEQUENCE [LARGE SCALE GENOMIC DNA]</scope>
    <source>
        <strain evidence="1 2">DSM 18289</strain>
    </source>
</reference>
<protein>
    <submittedName>
        <fullName evidence="1">Phage head-tail adaptor, putative, SPP1 family</fullName>
    </submittedName>
</protein>
<dbReference type="InterPro" id="IPR008767">
    <property type="entry name" value="Phage_SPP1_head-tail_adaptor"/>
</dbReference>
<evidence type="ECO:0000313" key="2">
    <source>
        <dbReference type="Proteomes" id="UP000219439"/>
    </source>
</evidence>
<dbReference type="EMBL" id="OBEL01000011">
    <property type="protein sequence ID" value="SNZ21723.1"/>
    <property type="molecule type" value="Genomic_DNA"/>
</dbReference>
<evidence type="ECO:0000313" key="1">
    <source>
        <dbReference type="EMBL" id="SNZ21723.1"/>
    </source>
</evidence>
<sequence length="106" mass="11638">MRDKVSFQRKTKVSDGGGGHEITWVVIAKVSGRLSLEKGGERVQAGRIEAPVSGVLVVRYSSDIAGLTSEDKAVIDDIDYNIKGQPVNRDRRKRELEMTVERGVAV</sequence>
<keyword evidence="2" id="KW-1185">Reference proteome</keyword>